<comment type="caution">
    <text evidence="5">The sequence shown here is derived from an EMBL/GenBank/DDBJ whole genome shotgun (WGS) entry which is preliminary data.</text>
</comment>
<dbReference type="GO" id="GO:0005694">
    <property type="term" value="C:chromosome"/>
    <property type="evidence" value="ECO:0007669"/>
    <property type="project" value="TreeGrafter"/>
</dbReference>
<dbReference type="Gene3D" id="3.90.1530.30">
    <property type="match status" value="1"/>
</dbReference>
<dbReference type="InterPro" id="IPR004437">
    <property type="entry name" value="ParB/RepB/Spo0J"/>
</dbReference>
<evidence type="ECO:0000256" key="1">
    <source>
        <dbReference type="ARBA" id="ARBA00006295"/>
    </source>
</evidence>
<dbReference type="EMBL" id="NXLT01000002">
    <property type="protein sequence ID" value="RDU67973.1"/>
    <property type="molecule type" value="Genomic_DNA"/>
</dbReference>
<dbReference type="NCBIfam" id="TIGR00180">
    <property type="entry name" value="parB_part"/>
    <property type="match status" value="1"/>
</dbReference>
<dbReference type="InterPro" id="IPR003115">
    <property type="entry name" value="ParB_N"/>
</dbReference>
<keyword evidence="6" id="KW-1185">Reference proteome</keyword>
<evidence type="ECO:0000313" key="5">
    <source>
        <dbReference type="EMBL" id="RDU67973.1"/>
    </source>
</evidence>
<dbReference type="GO" id="GO:0007059">
    <property type="term" value="P:chromosome segregation"/>
    <property type="evidence" value="ECO:0007669"/>
    <property type="project" value="UniProtKB-KW"/>
</dbReference>
<dbReference type="PANTHER" id="PTHR33375">
    <property type="entry name" value="CHROMOSOME-PARTITIONING PROTEIN PARB-RELATED"/>
    <property type="match status" value="1"/>
</dbReference>
<dbReference type="Pfam" id="PF17762">
    <property type="entry name" value="HTH_ParB"/>
    <property type="match status" value="1"/>
</dbReference>
<accession>A0A3D8ISA1</accession>
<keyword evidence="3" id="KW-0238">DNA-binding</keyword>
<organism evidence="5 6">
    <name type="scientific">Helicobacter equorum</name>
    <dbReference type="NCBI Taxonomy" id="361872"/>
    <lineage>
        <taxon>Bacteria</taxon>
        <taxon>Pseudomonadati</taxon>
        <taxon>Campylobacterota</taxon>
        <taxon>Epsilonproteobacteria</taxon>
        <taxon>Campylobacterales</taxon>
        <taxon>Helicobacteraceae</taxon>
        <taxon>Helicobacter</taxon>
    </lineage>
</organism>
<evidence type="ECO:0000256" key="3">
    <source>
        <dbReference type="ARBA" id="ARBA00023125"/>
    </source>
</evidence>
<gene>
    <name evidence="5" type="ORF">CQA54_03360</name>
</gene>
<dbReference type="GO" id="GO:0045881">
    <property type="term" value="P:positive regulation of sporulation resulting in formation of a cellular spore"/>
    <property type="evidence" value="ECO:0007669"/>
    <property type="project" value="TreeGrafter"/>
</dbReference>
<dbReference type="Proteomes" id="UP000256514">
    <property type="component" value="Unassembled WGS sequence"/>
</dbReference>
<reference evidence="5 6" key="1">
    <citation type="submission" date="2018-04" db="EMBL/GenBank/DDBJ databases">
        <title>Novel Campyloabacter and Helicobacter Species and Strains.</title>
        <authorList>
            <person name="Mannion A.J."/>
            <person name="Shen Z."/>
            <person name="Fox J.G."/>
        </authorList>
    </citation>
    <scope>NUCLEOTIDE SEQUENCE [LARGE SCALE GENOMIC DNA]</scope>
    <source>
        <strain evidence="5 6">MIT 12-6600</strain>
    </source>
</reference>
<protein>
    <submittedName>
        <fullName evidence="5">Chromosome partitioning protein ParB</fullName>
    </submittedName>
</protein>
<evidence type="ECO:0000259" key="4">
    <source>
        <dbReference type="SMART" id="SM00470"/>
    </source>
</evidence>
<dbReference type="GO" id="GO:0003677">
    <property type="term" value="F:DNA binding"/>
    <property type="evidence" value="ECO:0007669"/>
    <property type="project" value="UniProtKB-KW"/>
</dbReference>
<dbReference type="SUPFAM" id="SSF110849">
    <property type="entry name" value="ParB/Sulfiredoxin"/>
    <property type="match status" value="1"/>
</dbReference>
<proteinExistence type="inferred from homology"/>
<dbReference type="SMART" id="SM00470">
    <property type="entry name" value="ParB"/>
    <property type="match status" value="1"/>
</dbReference>
<dbReference type="SUPFAM" id="SSF109709">
    <property type="entry name" value="KorB DNA-binding domain-like"/>
    <property type="match status" value="1"/>
</dbReference>
<dbReference type="Pfam" id="PF02195">
    <property type="entry name" value="ParB_N"/>
    <property type="match status" value="1"/>
</dbReference>
<dbReference type="CDD" id="cd16393">
    <property type="entry name" value="SPO0J_N"/>
    <property type="match status" value="1"/>
</dbReference>
<dbReference type="InterPro" id="IPR036086">
    <property type="entry name" value="ParB/Sulfiredoxin_sf"/>
</dbReference>
<feature type="domain" description="ParB-like N-terminal" evidence="4">
    <location>
        <begin position="35"/>
        <end position="125"/>
    </location>
</feature>
<dbReference type="RefSeq" id="WP_115570776.1">
    <property type="nucleotide sequence ID" value="NZ_NXLT01000002.1"/>
</dbReference>
<dbReference type="OrthoDB" id="9802051at2"/>
<evidence type="ECO:0000313" key="6">
    <source>
        <dbReference type="Proteomes" id="UP000256514"/>
    </source>
</evidence>
<dbReference type="PANTHER" id="PTHR33375:SF1">
    <property type="entry name" value="CHROMOSOME-PARTITIONING PROTEIN PARB-RELATED"/>
    <property type="match status" value="1"/>
</dbReference>
<evidence type="ECO:0000256" key="2">
    <source>
        <dbReference type="ARBA" id="ARBA00022829"/>
    </source>
</evidence>
<name>A0A3D8ISA1_9HELI</name>
<dbReference type="FunFam" id="1.10.10.2830:FF:000001">
    <property type="entry name" value="Chromosome partitioning protein ParB"/>
    <property type="match status" value="1"/>
</dbReference>
<dbReference type="FunFam" id="3.90.1530.30:FF:000001">
    <property type="entry name" value="Chromosome partitioning protein ParB"/>
    <property type="match status" value="1"/>
</dbReference>
<keyword evidence="2" id="KW-0159">Chromosome partition</keyword>
<dbReference type="Gene3D" id="1.10.10.2830">
    <property type="match status" value="1"/>
</dbReference>
<dbReference type="InterPro" id="IPR050336">
    <property type="entry name" value="Chromosome_partition/occlusion"/>
</dbReference>
<comment type="similarity">
    <text evidence="1">Belongs to the ParB family.</text>
</comment>
<sequence length="291" mass="32857">MAKKPRGLGRGLDAIFGEVSQAYENNMSNSDAAVLELSVEVIKPNPYQPRKYFEENALQELADSIKEHGLLQPVVVCEDDNGEYVLLAGERRLRASKLAGLPNIKAIVADIDIHKMRELALIENIQRADLNPIELAYSYQELIDEYNITHEELSQRIKKSRAQITNTLRLLSLETFVQEALIEGKISQGHAKILVTLLPQEQKLALDSIMGQKLNVRDTETLIKTIKNQNTPSHTPSKKTQISSELDTELLEQARSILRKKGYKTSVKNNQICIEFSQDVEIKAFIEKISH</sequence>
<dbReference type="InterPro" id="IPR041468">
    <property type="entry name" value="HTH_ParB/Spo0J"/>
</dbReference>
<dbReference type="AlphaFoldDB" id="A0A3D8ISA1"/>